<comment type="caution">
    <text evidence="2">The sequence shown here is derived from an EMBL/GenBank/DDBJ whole genome shotgun (WGS) entry which is preliminary data.</text>
</comment>
<feature type="non-terminal residue" evidence="2">
    <location>
        <position position="1"/>
    </location>
</feature>
<reference evidence="2" key="1">
    <citation type="journal article" date="2019" name="Sci. Rep.">
        <title>Draft genome of Tanacetum cinerariifolium, the natural source of mosquito coil.</title>
        <authorList>
            <person name="Yamashiro T."/>
            <person name="Shiraishi A."/>
            <person name="Satake H."/>
            <person name="Nakayama K."/>
        </authorList>
    </citation>
    <scope>NUCLEOTIDE SEQUENCE</scope>
</reference>
<feature type="region of interest" description="Disordered" evidence="1">
    <location>
        <begin position="1"/>
        <end position="31"/>
    </location>
</feature>
<dbReference type="AlphaFoldDB" id="A0A699QZ10"/>
<proteinExistence type="predicted"/>
<organism evidence="2">
    <name type="scientific">Tanacetum cinerariifolium</name>
    <name type="common">Dalmatian daisy</name>
    <name type="synonym">Chrysanthemum cinerariifolium</name>
    <dbReference type="NCBI Taxonomy" id="118510"/>
    <lineage>
        <taxon>Eukaryota</taxon>
        <taxon>Viridiplantae</taxon>
        <taxon>Streptophyta</taxon>
        <taxon>Embryophyta</taxon>
        <taxon>Tracheophyta</taxon>
        <taxon>Spermatophyta</taxon>
        <taxon>Magnoliopsida</taxon>
        <taxon>eudicotyledons</taxon>
        <taxon>Gunneridae</taxon>
        <taxon>Pentapetalae</taxon>
        <taxon>asterids</taxon>
        <taxon>campanulids</taxon>
        <taxon>Asterales</taxon>
        <taxon>Asteraceae</taxon>
        <taxon>Asteroideae</taxon>
        <taxon>Anthemideae</taxon>
        <taxon>Anthemidinae</taxon>
        <taxon>Tanacetum</taxon>
    </lineage>
</organism>
<sequence length="31" mass="3543">EEIFDPIVQTPSHVENTDDEENDEDSHGMNV</sequence>
<dbReference type="EMBL" id="BKCJ011065649">
    <property type="protein sequence ID" value="GFC78436.1"/>
    <property type="molecule type" value="Genomic_DNA"/>
</dbReference>
<evidence type="ECO:0000256" key="1">
    <source>
        <dbReference type="SAM" id="MobiDB-lite"/>
    </source>
</evidence>
<gene>
    <name evidence="2" type="ORF">Tci_850406</name>
</gene>
<name>A0A699QZ10_TANCI</name>
<accession>A0A699QZ10</accession>
<protein>
    <submittedName>
        <fullName evidence="2">Uncharacterized protein</fullName>
    </submittedName>
</protein>
<evidence type="ECO:0000313" key="2">
    <source>
        <dbReference type="EMBL" id="GFC78436.1"/>
    </source>
</evidence>